<proteinExistence type="predicted"/>
<evidence type="ECO:0000313" key="2">
    <source>
        <dbReference type="EMBL" id="OZM71972.1"/>
    </source>
</evidence>
<dbReference type="EMBL" id="NKYE01000010">
    <property type="protein sequence ID" value="OZM71972.1"/>
    <property type="molecule type" value="Genomic_DNA"/>
</dbReference>
<feature type="domain" description="MvdD-like pre-ATP grasp" evidence="1">
    <location>
        <begin position="2"/>
        <end position="116"/>
    </location>
</feature>
<organism evidence="2 3">
    <name type="scientific">Amycolatopsis antarctica</name>
    <dbReference type="NCBI Taxonomy" id="1854586"/>
    <lineage>
        <taxon>Bacteria</taxon>
        <taxon>Bacillati</taxon>
        <taxon>Actinomycetota</taxon>
        <taxon>Actinomycetes</taxon>
        <taxon>Pseudonocardiales</taxon>
        <taxon>Pseudonocardiaceae</taxon>
        <taxon>Amycolatopsis</taxon>
    </lineage>
</organism>
<accession>A0A263D0L9</accession>
<dbReference type="RefSeq" id="WP_094863928.1">
    <property type="nucleotide sequence ID" value="NZ_NKYE01000010.1"/>
</dbReference>
<dbReference type="InterPro" id="IPR026449">
    <property type="entry name" value="GRASP_SAV_5884"/>
</dbReference>
<reference evidence="2 3" key="1">
    <citation type="submission" date="2017-07" db="EMBL/GenBank/DDBJ databases">
        <title>Amycolatopsis antarcticus sp. nov., isolated from the surface of an Antarcticus brown macroalga.</title>
        <authorList>
            <person name="Wang J."/>
            <person name="Leiva S."/>
            <person name="Huang J."/>
            <person name="Huang Y."/>
        </authorList>
    </citation>
    <scope>NUCLEOTIDE SEQUENCE [LARGE SCALE GENOMIC DNA]</scope>
    <source>
        <strain evidence="2 3">AU-G6</strain>
    </source>
</reference>
<dbReference type="Gene3D" id="3.30.470.20">
    <property type="entry name" value="ATP-grasp fold, B domain"/>
    <property type="match status" value="1"/>
</dbReference>
<dbReference type="AlphaFoldDB" id="A0A263D0L9"/>
<dbReference type="PANTHER" id="PTHR21621:SF0">
    <property type="entry name" value="BETA-CITRYLGLUTAMATE SYNTHASE B-RELATED"/>
    <property type="match status" value="1"/>
</dbReference>
<dbReference type="NCBIfam" id="TIGR04187">
    <property type="entry name" value="GRASP_SAV_5884"/>
    <property type="match status" value="1"/>
</dbReference>
<gene>
    <name evidence="2" type="ORF">CFN78_17690</name>
</gene>
<evidence type="ECO:0000259" key="1">
    <source>
        <dbReference type="Pfam" id="PF21068"/>
    </source>
</evidence>
<dbReference type="GO" id="GO:0005737">
    <property type="term" value="C:cytoplasm"/>
    <property type="evidence" value="ECO:0007669"/>
    <property type="project" value="TreeGrafter"/>
</dbReference>
<dbReference type="GO" id="GO:0018169">
    <property type="term" value="F:ribosomal S6-glutamic acid ligase activity"/>
    <property type="evidence" value="ECO:0007669"/>
    <property type="project" value="TreeGrafter"/>
</dbReference>
<dbReference type="Pfam" id="PF21068">
    <property type="entry name" value="ATPgraspMvdD"/>
    <property type="match status" value="1"/>
</dbReference>
<dbReference type="SUPFAM" id="SSF56059">
    <property type="entry name" value="Glutathione synthetase ATP-binding domain-like"/>
    <property type="match status" value="1"/>
</dbReference>
<dbReference type="PANTHER" id="PTHR21621">
    <property type="entry name" value="RIBOSOMAL PROTEIN S6 MODIFICATION PROTEIN"/>
    <property type="match status" value="1"/>
</dbReference>
<dbReference type="Proteomes" id="UP000242444">
    <property type="component" value="Unassembled WGS sequence"/>
</dbReference>
<dbReference type="OrthoDB" id="9794735at2"/>
<protein>
    <submittedName>
        <fullName evidence="2">RimK domain-containing protein</fullName>
    </submittedName>
</protein>
<sequence>MTVLVLASERDFSADRVVAALGRRGVPVVRVDTAWFPRHLTVDAELRAGRWTGTLRTGDRTLDLTGVRSVWYRRPRAFAFPDGLSPTEREWSAGEAKLGLGGVLSALPALWVNHPSRNADAAYKPVQLVTAAACGLAVPDTLVTNERPAVQRFSSAGETVTKVFGQPSIVEDGARRSTMTALLGESGNVDLRGVETTAHQFQRWVPKAHESRVIVVGDRVFAALIVAGSAASHVDWRRDHDSVTYERTDPPVSVVAGVLDYAVDRGLMFGAFDFVIRPDGEWVFLECNPGGQYGWLEDAAGLPVTGALAELLARGIG</sequence>
<keyword evidence="3" id="KW-1185">Reference proteome</keyword>
<dbReference type="InParanoid" id="A0A263D0L9"/>
<dbReference type="GO" id="GO:0009432">
    <property type="term" value="P:SOS response"/>
    <property type="evidence" value="ECO:0007669"/>
    <property type="project" value="TreeGrafter"/>
</dbReference>
<dbReference type="InterPro" id="IPR048936">
    <property type="entry name" value="MvdD-like_ATPgrasp"/>
</dbReference>
<comment type="caution">
    <text evidence="2">The sequence shown here is derived from an EMBL/GenBank/DDBJ whole genome shotgun (WGS) entry which is preliminary data.</text>
</comment>
<evidence type="ECO:0000313" key="3">
    <source>
        <dbReference type="Proteomes" id="UP000242444"/>
    </source>
</evidence>
<name>A0A263D0L9_9PSEU</name>